<proteinExistence type="predicted"/>
<gene>
    <name evidence="1" type="ORF">PIB30_010352</name>
</gene>
<organism evidence="1 2">
    <name type="scientific">Stylosanthes scabra</name>
    <dbReference type="NCBI Taxonomy" id="79078"/>
    <lineage>
        <taxon>Eukaryota</taxon>
        <taxon>Viridiplantae</taxon>
        <taxon>Streptophyta</taxon>
        <taxon>Embryophyta</taxon>
        <taxon>Tracheophyta</taxon>
        <taxon>Spermatophyta</taxon>
        <taxon>Magnoliopsida</taxon>
        <taxon>eudicotyledons</taxon>
        <taxon>Gunneridae</taxon>
        <taxon>Pentapetalae</taxon>
        <taxon>rosids</taxon>
        <taxon>fabids</taxon>
        <taxon>Fabales</taxon>
        <taxon>Fabaceae</taxon>
        <taxon>Papilionoideae</taxon>
        <taxon>50 kb inversion clade</taxon>
        <taxon>dalbergioids sensu lato</taxon>
        <taxon>Dalbergieae</taxon>
        <taxon>Pterocarpus clade</taxon>
        <taxon>Stylosanthes</taxon>
    </lineage>
</organism>
<comment type="caution">
    <text evidence="1">The sequence shown here is derived from an EMBL/GenBank/DDBJ whole genome shotgun (WGS) entry which is preliminary data.</text>
</comment>
<name>A0ABU6V809_9FABA</name>
<keyword evidence="2" id="KW-1185">Reference proteome</keyword>
<sequence>MSEPDALWVEVLKQKYIAARPMMEGIMAKQADSQLWKKLVKELGQKVAEFRDENGEWNLLRMEQLLSSHVVNKIRTIPPPRNDTQDMLR</sequence>
<evidence type="ECO:0000313" key="1">
    <source>
        <dbReference type="EMBL" id="MED6168296.1"/>
    </source>
</evidence>
<evidence type="ECO:0000313" key="2">
    <source>
        <dbReference type="Proteomes" id="UP001341840"/>
    </source>
</evidence>
<protein>
    <submittedName>
        <fullName evidence="1">Uncharacterized protein</fullName>
    </submittedName>
</protein>
<dbReference type="Proteomes" id="UP001341840">
    <property type="component" value="Unassembled WGS sequence"/>
</dbReference>
<accession>A0ABU6V809</accession>
<dbReference type="EMBL" id="JASCZI010151059">
    <property type="protein sequence ID" value="MED6168296.1"/>
    <property type="molecule type" value="Genomic_DNA"/>
</dbReference>
<reference evidence="1 2" key="1">
    <citation type="journal article" date="2023" name="Plants (Basel)">
        <title>Bridging the Gap: Combining Genomics and Transcriptomics Approaches to Understand Stylosanthes scabra, an Orphan Legume from the Brazilian Caatinga.</title>
        <authorList>
            <person name="Ferreira-Neto J.R.C."/>
            <person name="da Silva M.D."/>
            <person name="Binneck E."/>
            <person name="de Melo N.F."/>
            <person name="da Silva R.H."/>
            <person name="de Melo A.L.T.M."/>
            <person name="Pandolfi V."/>
            <person name="Bustamante F.O."/>
            <person name="Brasileiro-Vidal A.C."/>
            <person name="Benko-Iseppon A.M."/>
        </authorList>
    </citation>
    <scope>NUCLEOTIDE SEQUENCE [LARGE SCALE GENOMIC DNA]</scope>
    <source>
        <tissue evidence="1">Leaves</tissue>
    </source>
</reference>